<organism evidence="1 2">
    <name type="scientific">Perkinsus olseni</name>
    <name type="common">Perkinsus atlanticus</name>
    <dbReference type="NCBI Taxonomy" id="32597"/>
    <lineage>
        <taxon>Eukaryota</taxon>
        <taxon>Sar</taxon>
        <taxon>Alveolata</taxon>
        <taxon>Perkinsozoa</taxon>
        <taxon>Perkinsea</taxon>
        <taxon>Perkinsida</taxon>
        <taxon>Perkinsidae</taxon>
        <taxon>Perkinsus</taxon>
    </lineage>
</organism>
<dbReference type="Proteomes" id="UP000574390">
    <property type="component" value="Unassembled WGS sequence"/>
</dbReference>
<accession>A0A7J6Q2C5</accession>
<comment type="caution">
    <text evidence="1">The sequence shown here is derived from an EMBL/GenBank/DDBJ whole genome shotgun (WGS) entry which is preliminary data.</text>
</comment>
<gene>
    <name evidence="1" type="ORF">FOZ62_017436</name>
</gene>
<feature type="non-terminal residue" evidence="1">
    <location>
        <position position="101"/>
    </location>
</feature>
<dbReference type="EMBL" id="JABANM010032587">
    <property type="protein sequence ID" value="KAF4702669.1"/>
    <property type="molecule type" value="Genomic_DNA"/>
</dbReference>
<feature type="non-terminal residue" evidence="1">
    <location>
        <position position="1"/>
    </location>
</feature>
<sequence>ERLSSEMLELLLSRTKADPDSVGALHGAAARRFSCKDSKAMLVHGGAFSWRASAKTRRVADYDDDDAVERTCEMLVQTATVEYIVEELELAVKYTDRLCAK</sequence>
<evidence type="ECO:0000313" key="2">
    <source>
        <dbReference type="Proteomes" id="UP000574390"/>
    </source>
</evidence>
<dbReference type="AlphaFoldDB" id="A0A7J6Q2C5"/>
<name>A0A7J6Q2C5_PEROL</name>
<proteinExistence type="predicted"/>
<reference evidence="1 2" key="1">
    <citation type="submission" date="2020-04" db="EMBL/GenBank/DDBJ databases">
        <title>Perkinsus olseni comparative genomics.</title>
        <authorList>
            <person name="Bogema D.R."/>
        </authorList>
    </citation>
    <scope>NUCLEOTIDE SEQUENCE [LARGE SCALE GENOMIC DNA]</scope>
    <source>
        <strain evidence="1">ATCC PRA-205</strain>
    </source>
</reference>
<evidence type="ECO:0000313" key="1">
    <source>
        <dbReference type="EMBL" id="KAF4702669.1"/>
    </source>
</evidence>
<protein>
    <submittedName>
        <fullName evidence="1">Uncharacterized protein</fullName>
    </submittedName>
</protein>